<dbReference type="InterPro" id="IPR052728">
    <property type="entry name" value="O2_lipid_transport_reg"/>
</dbReference>
<dbReference type="PANTHER" id="PTHR11161">
    <property type="entry name" value="O-ACYLTRANSFERASE"/>
    <property type="match status" value="1"/>
</dbReference>
<keyword evidence="1" id="KW-0472">Membrane</keyword>
<feature type="transmembrane region" description="Helical" evidence="1">
    <location>
        <begin position="691"/>
        <end position="711"/>
    </location>
</feature>
<feature type="transmembrane region" description="Helical" evidence="1">
    <location>
        <begin position="585"/>
        <end position="603"/>
    </location>
</feature>
<dbReference type="Pfam" id="PF01757">
    <property type="entry name" value="Acyl_transf_3"/>
    <property type="match status" value="1"/>
</dbReference>
<accession>A0A2J7PZH2</accession>
<dbReference type="PANTHER" id="PTHR11161:SF4">
    <property type="entry name" value="DROP DEAD"/>
    <property type="match status" value="1"/>
</dbReference>
<feature type="transmembrane region" description="Helical" evidence="1">
    <location>
        <begin position="409"/>
        <end position="428"/>
    </location>
</feature>
<evidence type="ECO:0000259" key="2">
    <source>
        <dbReference type="SMART" id="SM00703"/>
    </source>
</evidence>
<feature type="transmembrane region" description="Helical" evidence="1">
    <location>
        <begin position="731"/>
        <end position="749"/>
    </location>
</feature>
<sequence length="760" mass="86357">ISVKANRSWRGVLLICYFGWSLEKVRLGDCTDSHLNLFVHKNIETSFCVADNRLIFEQNTNRSYRREKESNFGLQNLDHRSQHDSCNSERDVKIQKSKEAATFRVMRNVLSGLQVHVPVLSAASNALCRNQSQAFLDSLQVFDMWALKMFDSSAKFPSGVLNGNINQYGDFNQCLEVTTELNPLLYPHLEDYHVTGKYCLTLLDLEVGTTSRPSRVLKELDDLVHAHRPIVSTLDDPGHRIARFSTVNWGFCVPAACSADDLTAFLSESLQNYLKDTDVTFKVKVDPDLCYIKDFKQVSTGTKVTIILFVSLLGVTAFGTWVKTGQKTPEEAKTLRLIKAFSLKKNLQKLLNTESVRNDVPCLHGIRALNALALIIFHKSVALYFNPYINRAEMAQTFARSWSVIGRTSILYTDSFIFISGFLASHGLFRELRRDKKINVWGNFLSRYLRFTPSLAAVILFCTYIMDHLGSGPQWNLVVKRHSDICQTNMWRNFLFIHNYFGFEEMCLTHTHQLAVDMQLYLVAPFFVYLLWSRRWLGLGSLILLGAYSTHLRYTVAYNRKLSTVVYFGTTVSQLYETGNFSYTLPAHRATVYLIGVAARFVIRETKPSLSLSKVQLLIGWSVAVAVGALAMCGPHHMSSPSYEYSPQEAALYNALSPILWGAFLGWITFADSIGHAGIIGRILSWKGFTIFSRICYAVYLTQFPVFFYNVGTRRSADYYSPHLLFEFGEVVAIILLSVILTLLVDLPFQEVKTILWNRD</sequence>
<comment type="caution">
    <text evidence="3">The sequence shown here is derived from an EMBL/GenBank/DDBJ whole genome shotgun (WGS) entry which is preliminary data.</text>
</comment>
<feature type="transmembrane region" description="Helical" evidence="1">
    <location>
        <begin position="615"/>
        <end position="638"/>
    </location>
</feature>
<feature type="transmembrane region" description="Helical" evidence="1">
    <location>
        <begin position="448"/>
        <end position="466"/>
    </location>
</feature>
<dbReference type="OrthoDB" id="4794873at2759"/>
<feature type="transmembrane region" description="Helical" evidence="1">
    <location>
        <begin position="514"/>
        <end position="532"/>
    </location>
</feature>
<dbReference type="InterPro" id="IPR006621">
    <property type="entry name" value="Nose-resist-to-fluoxetine_N"/>
</dbReference>
<dbReference type="SMART" id="SM00703">
    <property type="entry name" value="NRF"/>
    <property type="match status" value="1"/>
</dbReference>
<name>A0A2J7PZH2_9NEOP</name>
<organism evidence="3 4">
    <name type="scientific">Cryptotermes secundus</name>
    <dbReference type="NCBI Taxonomy" id="105785"/>
    <lineage>
        <taxon>Eukaryota</taxon>
        <taxon>Metazoa</taxon>
        <taxon>Ecdysozoa</taxon>
        <taxon>Arthropoda</taxon>
        <taxon>Hexapoda</taxon>
        <taxon>Insecta</taxon>
        <taxon>Pterygota</taxon>
        <taxon>Neoptera</taxon>
        <taxon>Polyneoptera</taxon>
        <taxon>Dictyoptera</taxon>
        <taxon>Blattodea</taxon>
        <taxon>Blattoidea</taxon>
        <taxon>Termitoidae</taxon>
        <taxon>Kalotermitidae</taxon>
        <taxon>Cryptotermitinae</taxon>
        <taxon>Cryptotermes</taxon>
    </lineage>
</organism>
<evidence type="ECO:0000256" key="1">
    <source>
        <dbReference type="SAM" id="Phobius"/>
    </source>
</evidence>
<feature type="non-terminal residue" evidence="3">
    <location>
        <position position="1"/>
    </location>
</feature>
<dbReference type="Proteomes" id="UP000235965">
    <property type="component" value="Unassembled WGS sequence"/>
</dbReference>
<dbReference type="AlphaFoldDB" id="A0A2J7PZH2"/>
<keyword evidence="1" id="KW-0812">Transmembrane</keyword>
<feature type="transmembrane region" description="Helical" evidence="1">
    <location>
        <begin position="304"/>
        <end position="322"/>
    </location>
</feature>
<feature type="domain" description="Nose resistant-to-fluoxetine protein N-terminal" evidence="2">
    <location>
        <begin position="125"/>
        <end position="284"/>
    </location>
</feature>
<dbReference type="GO" id="GO:0016747">
    <property type="term" value="F:acyltransferase activity, transferring groups other than amino-acyl groups"/>
    <property type="evidence" value="ECO:0007669"/>
    <property type="project" value="InterPro"/>
</dbReference>
<keyword evidence="4" id="KW-1185">Reference proteome</keyword>
<gene>
    <name evidence="3" type="ORF">B7P43_G10363</name>
</gene>
<proteinExistence type="predicted"/>
<reference evidence="3 4" key="1">
    <citation type="submission" date="2017-12" db="EMBL/GenBank/DDBJ databases">
        <title>Hemimetabolous genomes reveal molecular basis of termite eusociality.</title>
        <authorList>
            <person name="Harrison M.C."/>
            <person name="Jongepier E."/>
            <person name="Robertson H.M."/>
            <person name="Arning N."/>
            <person name="Bitard-Feildel T."/>
            <person name="Chao H."/>
            <person name="Childers C.P."/>
            <person name="Dinh H."/>
            <person name="Doddapaneni H."/>
            <person name="Dugan S."/>
            <person name="Gowin J."/>
            <person name="Greiner C."/>
            <person name="Han Y."/>
            <person name="Hu H."/>
            <person name="Hughes D.S.T."/>
            <person name="Huylmans A.-K."/>
            <person name="Kemena C."/>
            <person name="Kremer L.P.M."/>
            <person name="Lee S.L."/>
            <person name="Lopez-Ezquerra A."/>
            <person name="Mallet L."/>
            <person name="Monroy-Kuhn J.M."/>
            <person name="Moser A."/>
            <person name="Murali S.C."/>
            <person name="Muzny D.M."/>
            <person name="Otani S."/>
            <person name="Piulachs M.-D."/>
            <person name="Poelchau M."/>
            <person name="Qu J."/>
            <person name="Schaub F."/>
            <person name="Wada-Katsumata A."/>
            <person name="Worley K.C."/>
            <person name="Xie Q."/>
            <person name="Ylla G."/>
            <person name="Poulsen M."/>
            <person name="Gibbs R.A."/>
            <person name="Schal C."/>
            <person name="Richards S."/>
            <person name="Belles X."/>
            <person name="Korb J."/>
            <person name="Bornberg-Bauer E."/>
        </authorList>
    </citation>
    <scope>NUCLEOTIDE SEQUENCE [LARGE SCALE GENOMIC DNA]</scope>
    <source>
        <tissue evidence="3">Whole body</tissue>
    </source>
</reference>
<protein>
    <recommendedName>
        <fullName evidence="2">Nose resistant-to-fluoxetine protein N-terminal domain-containing protein</fullName>
    </recommendedName>
</protein>
<evidence type="ECO:0000313" key="3">
    <source>
        <dbReference type="EMBL" id="PNF21734.1"/>
    </source>
</evidence>
<dbReference type="Pfam" id="PF20146">
    <property type="entry name" value="NRF"/>
    <property type="match status" value="1"/>
</dbReference>
<feature type="transmembrane region" description="Helical" evidence="1">
    <location>
        <begin position="650"/>
        <end position="670"/>
    </location>
</feature>
<keyword evidence="1" id="KW-1133">Transmembrane helix</keyword>
<dbReference type="InterPro" id="IPR002656">
    <property type="entry name" value="Acyl_transf_3_dom"/>
</dbReference>
<feature type="transmembrane region" description="Helical" evidence="1">
    <location>
        <begin position="539"/>
        <end position="556"/>
    </location>
</feature>
<dbReference type="EMBL" id="NEVH01020335">
    <property type="protein sequence ID" value="PNF21734.1"/>
    <property type="molecule type" value="Genomic_DNA"/>
</dbReference>
<evidence type="ECO:0000313" key="4">
    <source>
        <dbReference type="Proteomes" id="UP000235965"/>
    </source>
</evidence>